<feature type="domain" description="DUF7869" evidence="2">
    <location>
        <begin position="459"/>
        <end position="609"/>
    </location>
</feature>
<dbReference type="Proteomes" id="UP001153714">
    <property type="component" value="Chromosome 18"/>
</dbReference>
<evidence type="ECO:0000259" key="2">
    <source>
        <dbReference type="Pfam" id="PF25273"/>
    </source>
</evidence>
<keyword evidence="4" id="KW-1185">Reference proteome</keyword>
<dbReference type="InterPro" id="IPR057191">
    <property type="entry name" value="DUF7869"/>
</dbReference>
<dbReference type="AlphaFoldDB" id="A0A9N9R1Z2"/>
<accession>A0A9N9R1Z2</accession>
<organism evidence="3 4">
    <name type="scientific">Diatraea saccharalis</name>
    <name type="common">sugarcane borer</name>
    <dbReference type="NCBI Taxonomy" id="40085"/>
    <lineage>
        <taxon>Eukaryota</taxon>
        <taxon>Metazoa</taxon>
        <taxon>Ecdysozoa</taxon>
        <taxon>Arthropoda</taxon>
        <taxon>Hexapoda</taxon>
        <taxon>Insecta</taxon>
        <taxon>Pterygota</taxon>
        <taxon>Neoptera</taxon>
        <taxon>Endopterygota</taxon>
        <taxon>Lepidoptera</taxon>
        <taxon>Glossata</taxon>
        <taxon>Ditrysia</taxon>
        <taxon>Pyraloidea</taxon>
        <taxon>Crambidae</taxon>
        <taxon>Crambinae</taxon>
        <taxon>Diatraea</taxon>
    </lineage>
</organism>
<feature type="region of interest" description="Disordered" evidence="1">
    <location>
        <begin position="20"/>
        <end position="40"/>
    </location>
</feature>
<proteinExistence type="predicted"/>
<evidence type="ECO:0000256" key="1">
    <source>
        <dbReference type="SAM" id="MobiDB-lite"/>
    </source>
</evidence>
<dbReference type="Pfam" id="PF25273">
    <property type="entry name" value="DUF7869"/>
    <property type="match status" value="1"/>
</dbReference>
<dbReference type="PANTHER" id="PTHR10773:SF19">
    <property type="match status" value="1"/>
</dbReference>
<evidence type="ECO:0000313" key="3">
    <source>
        <dbReference type="EMBL" id="CAG9787820.1"/>
    </source>
</evidence>
<name>A0A9N9R1Z2_9NEOP</name>
<reference evidence="3" key="2">
    <citation type="submission" date="2022-10" db="EMBL/GenBank/DDBJ databases">
        <authorList>
            <consortium name="ENA_rothamsted_submissions"/>
            <consortium name="culmorum"/>
            <person name="King R."/>
        </authorList>
    </citation>
    <scope>NUCLEOTIDE SEQUENCE</scope>
</reference>
<dbReference type="PANTHER" id="PTHR10773">
    <property type="entry name" value="DNA-DIRECTED RNA POLYMERASES I, II, AND III SUBUNIT RPABC2"/>
    <property type="match status" value="1"/>
</dbReference>
<reference evidence="3" key="1">
    <citation type="submission" date="2021-12" db="EMBL/GenBank/DDBJ databases">
        <authorList>
            <person name="King R."/>
        </authorList>
    </citation>
    <scope>NUCLEOTIDE SEQUENCE</scope>
</reference>
<dbReference type="OrthoDB" id="6776127at2759"/>
<evidence type="ECO:0000313" key="4">
    <source>
        <dbReference type="Proteomes" id="UP001153714"/>
    </source>
</evidence>
<sequence length="715" mass="82516">MSQRCKKIFKTLNLPVPAKDKSDCLDKKSTKEMRASSESPLPADYCEEEMDKLRKILTENKSEDPFNNTILSNEMNDPDDLIFDTEVIPFQQESLNILLPSPATSTIINNMDSTTLSVNLLSVSTAVVNSPLSPLFEDFKTDNIDANLKKQINTSTPIISPSSSIDLTITDLNVPSVSTINTVNSPLPPIPEESINSTYYADSESSNSETVVLKKCKKRKCTKRKDIGKTRKVHKSSWEDNKRKSLKNLGLGYKSRNGVLRSALNKLRDGDGILIKGDDRGRHHNHRVIIDEEMKRSVCDHVKSFAPIESHYTRKDSSKLYLDSTLTYTKMFKLYNDWIVLTNAYSNKAMTVRQYTDIVNDHFNIEFHRPKKDQCDECMAYKNCLKPVEETTLLKYDNHIKNKDIARRLKNEDKLRAINSPNDTITAAFDFQKVLSTPHAETSVLYYKRKLSVFNFTVFNMGKKNGKCYMWHEGIAKKGANEVASCLYDYIRDNSEKGIKSFYFYSDNCSGQNRNRVVFAFYLFAAKKFNVNIVHRFLEKGHTQNENDSIHALIERCAKNKTIYTPEQWFTLVRWSKESGSPYDVREIIRNDVLNFKRLLDGKNWTKNENNNKIYWSKIREVQVNPSEPEVLNYKINLEETSYTRMIVSRSQNRRRQNTNNMEIILEPAYAGPIPIPIQKYNDLKYLCENSIIPSQYHSYFYSLQPGDQDSSEED</sequence>
<dbReference type="EMBL" id="OU893349">
    <property type="protein sequence ID" value="CAG9787820.1"/>
    <property type="molecule type" value="Genomic_DNA"/>
</dbReference>
<gene>
    <name evidence="3" type="ORF">DIATSA_LOCUS5673</name>
</gene>
<protein>
    <recommendedName>
        <fullName evidence="2">DUF7869 domain-containing protein</fullName>
    </recommendedName>
</protein>
<feature type="compositionally biased region" description="Basic and acidic residues" evidence="1">
    <location>
        <begin position="20"/>
        <end position="35"/>
    </location>
</feature>